<comment type="cofactor">
    <cofactor evidence="3">
        <name>Zn(2+)</name>
        <dbReference type="ChEBI" id="CHEBI:29105"/>
    </cofactor>
    <text evidence="3">Binds 1 divalent metal cation per subunit.</text>
</comment>
<dbReference type="Gene3D" id="2.120.10.30">
    <property type="entry name" value="TolB, C-terminal domain"/>
    <property type="match status" value="1"/>
</dbReference>
<feature type="binding site" evidence="3">
    <location>
        <position position="147"/>
    </location>
    <ligand>
        <name>substrate</name>
    </ligand>
</feature>
<feature type="binding site" evidence="3">
    <location>
        <position position="129"/>
    </location>
    <ligand>
        <name>substrate</name>
    </ligand>
</feature>
<keyword evidence="4" id="KW-0732">Signal</keyword>
<evidence type="ECO:0000256" key="2">
    <source>
        <dbReference type="PIRSR" id="PIRSR605511-1"/>
    </source>
</evidence>
<feature type="binding site" evidence="3">
    <location>
        <position position="248"/>
    </location>
    <ligand>
        <name>a divalent metal cation</name>
        <dbReference type="ChEBI" id="CHEBI:60240"/>
    </ligand>
</feature>
<dbReference type="InterPro" id="IPR013658">
    <property type="entry name" value="SGL"/>
</dbReference>
<dbReference type="Pfam" id="PF08450">
    <property type="entry name" value="SGL"/>
    <property type="match status" value="1"/>
</dbReference>
<feature type="binding site" evidence="3">
    <location>
        <position position="34"/>
    </location>
    <ligand>
        <name>a divalent metal cation</name>
        <dbReference type="ChEBI" id="CHEBI:60240"/>
    </ligand>
</feature>
<sequence length="345" mass="36716">MMPLGLRVFLIIGACVGVLGVSLRQLTEPGLHTEGPVWDPLTGGLYFVDIAADRLLYYDPKAGDVHGVTLDGPVSPVLVLPGGDLVVGVGRQLRRLDWAALNFSSILPLITTPEILATVEKDKPGNRFNDGNVDTLGRVWIGTMGPEPVVGQVTPDQGSLYRITVLSRSGHLNQAAPTMGQAVDVTTVLRPVSISNGLVWNREQTLMYYIDTPTRRVDVFDFNLSEGTLGARSTAFDFEANNVTGNPDGMTIDADGNLWVACFGGSQVIKVDPHRHTLLDSIAIPASQVTSVELGGPLVAGGDTLYVTSMRKGLSEDELAREPLAGAVFALTGLGVCGQRNPSCQ</sequence>
<accession>A0AAE1HTF6</accession>
<dbReference type="PANTHER" id="PTHR10907:SF47">
    <property type="entry name" value="REGUCALCIN"/>
    <property type="match status" value="1"/>
</dbReference>
<dbReference type="EMBL" id="JAHWGI010001278">
    <property type="protein sequence ID" value="KAK3927133.1"/>
    <property type="molecule type" value="Genomic_DNA"/>
</dbReference>
<feature type="chain" id="PRO_5041994402" evidence="4">
    <location>
        <begin position="21"/>
        <end position="345"/>
    </location>
</feature>
<evidence type="ECO:0000313" key="6">
    <source>
        <dbReference type="EMBL" id="KAK3927133.1"/>
    </source>
</evidence>
<feature type="domain" description="SMP-30/Gluconolactonase/LRE-like region" evidence="5">
    <location>
        <begin position="33"/>
        <end position="310"/>
    </location>
</feature>
<reference evidence="6" key="1">
    <citation type="submission" date="2021-07" db="EMBL/GenBank/DDBJ databases">
        <authorList>
            <person name="Catto M.A."/>
            <person name="Jacobson A."/>
            <person name="Kennedy G."/>
            <person name="Labadie P."/>
            <person name="Hunt B.G."/>
            <person name="Srinivasan R."/>
        </authorList>
    </citation>
    <scope>NUCLEOTIDE SEQUENCE</scope>
    <source>
        <strain evidence="6">PL_HMW_Pooled</strain>
        <tissue evidence="6">Head</tissue>
    </source>
</reference>
<evidence type="ECO:0000256" key="3">
    <source>
        <dbReference type="PIRSR" id="PIRSR605511-2"/>
    </source>
</evidence>
<reference evidence="6" key="2">
    <citation type="journal article" date="2023" name="BMC Genomics">
        <title>Pest status, molecular evolution, and epigenetic factors derived from the genome assembly of Frankliniella fusca, a thysanopteran phytovirus vector.</title>
        <authorList>
            <person name="Catto M.A."/>
            <person name="Labadie P.E."/>
            <person name="Jacobson A.L."/>
            <person name="Kennedy G.G."/>
            <person name="Srinivasan R."/>
            <person name="Hunt B.G."/>
        </authorList>
    </citation>
    <scope>NUCLEOTIDE SEQUENCE</scope>
    <source>
        <strain evidence="6">PL_HMW_Pooled</strain>
    </source>
</reference>
<dbReference type="GO" id="GO:0019853">
    <property type="term" value="P:L-ascorbic acid biosynthetic process"/>
    <property type="evidence" value="ECO:0007669"/>
    <property type="project" value="TreeGrafter"/>
</dbReference>
<evidence type="ECO:0000313" key="7">
    <source>
        <dbReference type="Proteomes" id="UP001219518"/>
    </source>
</evidence>
<dbReference type="Proteomes" id="UP001219518">
    <property type="component" value="Unassembled WGS sequence"/>
</dbReference>
<feature type="signal peptide" evidence="4">
    <location>
        <begin position="1"/>
        <end position="20"/>
    </location>
</feature>
<keyword evidence="3" id="KW-0479">Metal-binding</keyword>
<evidence type="ECO:0000256" key="1">
    <source>
        <dbReference type="ARBA" id="ARBA00008853"/>
    </source>
</evidence>
<keyword evidence="3" id="KW-0862">Zinc</keyword>
<keyword evidence="7" id="KW-1185">Reference proteome</keyword>
<dbReference type="InterPro" id="IPR011042">
    <property type="entry name" value="6-blade_b-propeller_TolB-like"/>
</dbReference>
<name>A0AAE1HTF6_9NEOP</name>
<comment type="caution">
    <text evidence="6">The sequence shown here is derived from an EMBL/GenBank/DDBJ whole genome shotgun (WGS) entry which is preliminary data.</text>
</comment>
<dbReference type="AlphaFoldDB" id="A0AAE1HTF6"/>
<dbReference type="PRINTS" id="PR01790">
    <property type="entry name" value="SMP30FAMILY"/>
</dbReference>
<evidence type="ECO:0000256" key="4">
    <source>
        <dbReference type="SAM" id="SignalP"/>
    </source>
</evidence>
<dbReference type="GO" id="GO:0005509">
    <property type="term" value="F:calcium ion binding"/>
    <property type="evidence" value="ECO:0007669"/>
    <property type="project" value="TreeGrafter"/>
</dbReference>
<dbReference type="GO" id="GO:0004341">
    <property type="term" value="F:gluconolactonase activity"/>
    <property type="evidence" value="ECO:0007669"/>
    <property type="project" value="TreeGrafter"/>
</dbReference>
<feature type="binding site" evidence="3">
    <location>
        <position position="196"/>
    </location>
    <ligand>
        <name>a divalent metal cation</name>
        <dbReference type="ChEBI" id="CHEBI:60240"/>
    </ligand>
</feature>
<dbReference type="PANTHER" id="PTHR10907">
    <property type="entry name" value="REGUCALCIN"/>
    <property type="match status" value="1"/>
</dbReference>
<dbReference type="InterPro" id="IPR005511">
    <property type="entry name" value="SMP-30"/>
</dbReference>
<comment type="similarity">
    <text evidence="1">Belongs to the SMP-30/CGR1 family.</text>
</comment>
<proteinExistence type="inferred from homology"/>
<gene>
    <name evidence="6" type="ORF">KUF71_015439</name>
</gene>
<organism evidence="6 7">
    <name type="scientific">Frankliniella fusca</name>
    <dbReference type="NCBI Taxonomy" id="407009"/>
    <lineage>
        <taxon>Eukaryota</taxon>
        <taxon>Metazoa</taxon>
        <taxon>Ecdysozoa</taxon>
        <taxon>Arthropoda</taxon>
        <taxon>Hexapoda</taxon>
        <taxon>Insecta</taxon>
        <taxon>Pterygota</taxon>
        <taxon>Neoptera</taxon>
        <taxon>Paraneoptera</taxon>
        <taxon>Thysanoptera</taxon>
        <taxon>Terebrantia</taxon>
        <taxon>Thripoidea</taxon>
        <taxon>Thripidae</taxon>
        <taxon>Frankliniella</taxon>
    </lineage>
</organism>
<evidence type="ECO:0000259" key="5">
    <source>
        <dbReference type="Pfam" id="PF08450"/>
    </source>
</evidence>
<feature type="binding site" evidence="3">
    <location>
        <position position="127"/>
    </location>
    <ligand>
        <name>substrate</name>
    </ligand>
</feature>
<dbReference type="SUPFAM" id="SSF63829">
    <property type="entry name" value="Calcium-dependent phosphotriesterase"/>
    <property type="match status" value="1"/>
</dbReference>
<protein>
    <submittedName>
        <fullName evidence="6">Regucalcin</fullName>
    </submittedName>
</protein>
<feature type="active site" description="Proton donor/acceptor" evidence="2">
    <location>
        <position position="248"/>
    </location>
</feature>